<comment type="caution">
    <text evidence="2">The sequence shown here is derived from an EMBL/GenBank/DDBJ whole genome shotgun (WGS) entry which is preliminary data.</text>
</comment>
<keyword evidence="1" id="KW-0472">Membrane</keyword>
<protein>
    <submittedName>
        <fullName evidence="2">Uncharacterized protein</fullName>
    </submittedName>
</protein>
<gene>
    <name evidence="2" type="ORF">HCJ92_06220</name>
</gene>
<name>A0ABX1AMQ2_9ACTN</name>
<proteinExistence type="predicted"/>
<organism evidence="2 3">
    <name type="scientific">Streptomyces spiramenti</name>
    <dbReference type="NCBI Taxonomy" id="2720606"/>
    <lineage>
        <taxon>Bacteria</taxon>
        <taxon>Bacillati</taxon>
        <taxon>Actinomycetota</taxon>
        <taxon>Actinomycetes</taxon>
        <taxon>Kitasatosporales</taxon>
        <taxon>Streptomycetaceae</taxon>
        <taxon>Streptomyces</taxon>
    </lineage>
</organism>
<dbReference type="RefSeq" id="WP_167932425.1">
    <property type="nucleotide sequence ID" value="NZ_JAAVJB010000029.1"/>
</dbReference>
<keyword evidence="1" id="KW-1133">Transmembrane helix</keyword>
<dbReference type="EMBL" id="JAAVJB010000029">
    <property type="protein sequence ID" value="NJP65898.1"/>
    <property type="molecule type" value="Genomic_DNA"/>
</dbReference>
<sequence length="132" mass="13262">MEWYLAMALGAVGGALTELLVLHSRISAWRAARRGARVRGEPLIPLARYTDPPADALAAVSLVVLGAAAGLLFHNQVVGFAAAVAVGVSAPALLRHLGSSTTVREAVQGPAPVGDGAAVGGDAALPVGEVRP</sequence>
<evidence type="ECO:0000313" key="2">
    <source>
        <dbReference type="EMBL" id="NJP65898.1"/>
    </source>
</evidence>
<reference evidence="2 3" key="1">
    <citation type="submission" date="2020-03" db="EMBL/GenBank/DDBJ databases">
        <title>Draft genome of Streptomyces sp. ventii, isolated from the Axial Seamount in the Pacific Ocean, and resequencing of the two type strains Streptomyces lonarensis strain NCL 716 and Streptomyces bohaiensis strain 11A07.</title>
        <authorList>
            <person name="Loughran R.M."/>
            <person name="Pfannmuller K.M."/>
            <person name="Wasson B.J."/>
            <person name="Deadmond M.C."/>
            <person name="Paddock B.E."/>
            <person name="Koyack M.J."/>
            <person name="Gallegos D.A."/>
            <person name="Mitchell E.A."/>
            <person name="Ushijima B."/>
            <person name="Saw J.H."/>
            <person name="Mcphail K.L."/>
            <person name="Videau P."/>
        </authorList>
    </citation>
    <scope>NUCLEOTIDE SEQUENCE [LARGE SCALE GENOMIC DNA]</scope>
    <source>
        <strain evidence="3">5675061</strain>
    </source>
</reference>
<evidence type="ECO:0000313" key="3">
    <source>
        <dbReference type="Proteomes" id="UP000746503"/>
    </source>
</evidence>
<keyword evidence="1" id="KW-0812">Transmembrane</keyword>
<evidence type="ECO:0000256" key="1">
    <source>
        <dbReference type="SAM" id="Phobius"/>
    </source>
</evidence>
<accession>A0ABX1AMQ2</accession>
<keyword evidence="3" id="KW-1185">Reference proteome</keyword>
<dbReference type="Proteomes" id="UP000746503">
    <property type="component" value="Unassembled WGS sequence"/>
</dbReference>
<feature type="transmembrane region" description="Helical" evidence="1">
    <location>
        <begin position="6"/>
        <end position="24"/>
    </location>
</feature>
<feature type="transmembrane region" description="Helical" evidence="1">
    <location>
        <begin position="77"/>
        <end position="94"/>
    </location>
</feature>
<feature type="transmembrane region" description="Helical" evidence="1">
    <location>
        <begin position="54"/>
        <end position="71"/>
    </location>
</feature>